<dbReference type="Proteomes" id="UP000290243">
    <property type="component" value="Chromosome"/>
</dbReference>
<gene>
    <name evidence="10" type="primary">pepA_1</name>
    <name evidence="10" type="ORF">NCTC10168_00282</name>
</gene>
<evidence type="ECO:0000256" key="6">
    <source>
        <dbReference type="ARBA" id="ARBA00049972"/>
    </source>
</evidence>
<dbReference type="GO" id="GO:0005737">
    <property type="term" value="C:cytoplasm"/>
    <property type="evidence" value="ECO:0007669"/>
    <property type="project" value="InterPro"/>
</dbReference>
<dbReference type="KEGG" id="mmau:NCTC10168_00282"/>
<feature type="domain" description="Cytosol aminopeptidase" evidence="9">
    <location>
        <begin position="149"/>
        <end position="450"/>
    </location>
</feature>
<dbReference type="CDD" id="cd00433">
    <property type="entry name" value="Peptidase_M17"/>
    <property type="match status" value="1"/>
</dbReference>
<accession>A0A449B433</accession>
<evidence type="ECO:0000256" key="5">
    <source>
        <dbReference type="ARBA" id="ARBA00033172"/>
    </source>
</evidence>
<dbReference type="GO" id="GO:0030145">
    <property type="term" value="F:manganese ion binding"/>
    <property type="evidence" value="ECO:0007669"/>
    <property type="project" value="InterPro"/>
</dbReference>
<dbReference type="PANTHER" id="PTHR11963:SF23">
    <property type="entry name" value="CYTOSOL AMINOPEPTIDASE"/>
    <property type="match status" value="1"/>
</dbReference>
<name>A0A449B433_9BACT</name>
<dbReference type="PANTHER" id="PTHR11963">
    <property type="entry name" value="LEUCINE AMINOPEPTIDASE-RELATED"/>
    <property type="match status" value="1"/>
</dbReference>
<dbReference type="PRINTS" id="PR00481">
    <property type="entry name" value="LAMNOPPTDASE"/>
</dbReference>
<dbReference type="GO" id="GO:0070006">
    <property type="term" value="F:metalloaminopeptidase activity"/>
    <property type="evidence" value="ECO:0007669"/>
    <property type="project" value="InterPro"/>
</dbReference>
<evidence type="ECO:0000256" key="4">
    <source>
        <dbReference type="ARBA" id="ARBA00022801"/>
    </source>
</evidence>
<comment type="similarity">
    <text evidence="1">Belongs to the peptidase M17 family.</text>
</comment>
<evidence type="ECO:0000256" key="8">
    <source>
        <dbReference type="ARBA" id="ARBA00050061"/>
    </source>
</evidence>
<dbReference type="SUPFAM" id="SSF53187">
    <property type="entry name" value="Zn-dependent exopeptidases"/>
    <property type="match status" value="1"/>
</dbReference>
<evidence type="ECO:0000256" key="2">
    <source>
        <dbReference type="ARBA" id="ARBA00022438"/>
    </source>
</evidence>
<evidence type="ECO:0000313" key="11">
    <source>
        <dbReference type="Proteomes" id="UP000290243"/>
    </source>
</evidence>
<keyword evidence="4 10" id="KW-0378">Hydrolase</keyword>
<comment type="function">
    <text evidence="6">Presumably involved in the processing and regular turnover of intracellular proteins. Catalyzes the removal of unsubstituted N-terminal amino acids from various peptides.</text>
</comment>
<sequence>MNKYYYLTKRDEKILLSAIFKSNFKNIDEKIKKILIEKDGYITEDLQNNNAYIYIKDEDYNYDSLVEMIRNKIFTRGRNYQLNLDSFKTNNLLIEDVLKAFYSQVIFYEFNLFNKKKEQTKKNNYTFLIEDNKHLELAKKLEAIASNRNIVRNLQVMPENFLNSEKLADFIQKDFSEVKNVKITVLGNKELEELKMNLILSVNKGSTHEARVVVLEYNGNPDSEEKTVLVGKGITFDTGGVNTKGYHMEGMKYDMSGSVIVAYALKTIAQLEAKVNVAAIMCITDNRLDGDASLPENVYESMSGLSVEVVDTDAEGRLVLADGLYYGAEKLKATLLIDVSTLTGSIISALGNTYSGIYSTDDKKWELFEKASKLAHEKIWRMPLHDDFHEPNLESITADLNNYSNSETSDSNTAAMFLKQFTKDVPFIHCDIAGTADIKGKPQGVLVDTLVEFLLSQK</sequence>
<dbReference type="EMBL" id="LR215037">
    <property type="protein sequence ID" value="VEU75364.1"/>
    <property type="molecule type" value="Genomic_DNA"/>
</dbReference>
<dbReference type="InterPro" id="IPR000819">
    <property type="entry name" value="Peptidase_M17_C"/>
</dbReference>
<keyword evidence="2 10" id="KW-0031">Aminopeptidase</keyword>
<keyword evidence="3" id="KW-0645">Protease</keyword>
<proteinExistence type="inferred from homology"/>
<dbReference type="GO" id="GO:0006508">
    <property type="term" value="P:proteolysis"/>
    <property type="evidence" value="ECO:0007669"/>
    <property type="project" value="UniProtKB-KW"/>
</dbReference>
<keyword evidence="11" id="KW-1185">Reference proteome</keyword>
<dbReference type="RefSeq" id="WP_129646420.1">
    <property type="nucleotide sequence ID" value="NZ_LR215037.1"/>
</dbReference>
<dbReference type="InterPro" id="IPR011356">
    <property type="entry name" value="Leucine_aapep/pepB"/>
</dbReference>
<evidence type="ECO:0000256" key="1">
    <source>
        <dbReference type="ARBA" id="ARBA00009528"/>
    </source>
</evidence>
<dbReference type="Pfam" id="PF00883">
    <property type="entry name" value="Peptidase_M17"/>
    <property type="match status" value="1"/>
</dbReference>
<dbReference type="AlphaFoldDB" id="A0A449B433"/>
<evidence type="ECO:0000259" key="9">
    <source>
        <dbReference type="Pfam" id="PF00883"/>
    </source>
</evidence>
<reference evidence="10 11" key="1">
    <citation type="submission" date="2019-01" db="EMBL/GenBank/DDBJ databases">
        <authorList>
            <consortium name="Pathogen Informatics"/>
        </authorList>
    </citation>
    <scope>NUCLEOTIDE SEQUENCE [LARGE SCALE GENOMIC DNA]</scope>
    <source>
        <strain evidence="10 11">NCTC10168</strain>
    </source>
</reference>
<dbReference type="OrthoDB" id="9809354at2"/>
<organism evidence="10 11">
    <name type="scientific">Mycoplasmopsis maculosa</name>
    <dbReference type="NCBI Taxonomy" id="114885"/>
    <lineage>
        <taxon>Bacteria</taxon>
        <taxon>Bacillati</taxon>
        <taxon>Mycoplasmatota</taxon>
        <taxon>Mycoplasmoidales</taxon>
        <taxon>Metamycoplasmataceae</taxon>
        <taxon>Mycoplasmopsis</taxon>
    </lineage>
</organism>
<evidence type="ECO:0000256" key="7">
    <source>
        <dbReference type="ARBA" id="ARBA00050021"/>
    </source>
</evidence>
<dbReference type="Gene3D" id="3.40.630.10">
    <property type="entry name" value="Zn peptidases"/>
    <property type="match status" value="1"/>
</dbReference>
<evidence type="ECO:0000256" key="3">
    <source>
        <dbReference type="ARBA" id="ARBA00022670"/>
    </source>
</evidence>
<evidence type="ECO:0000313" key="10">
    <source>
        <dbReference type="EMBL" id="VEU75364.1"/>
    </source>
</evidence>
<protein>
    <recommendedName>
        <fullName evidence="7">Probable cytosol aminopeptidase</fullName>
    </recommendedName>
    <alternativeName>
        <fullName evidence="8">Leucine aminopeptidase</fullName>
    </alternativeName>
    <alternativeName>
        <fullName evidence="5">Leucyl aminopeptidase</fullName>
    </alternativeName>
</protein>